<accession>A0ABX1YW56</accession>
<comment type="caution">
    <text evidence="2">The sequence shown here is derived from an EMBL/GenBank/DDBJ whole genome shotgun (WGS) entry which is preliminary data.</text>
</comment>
<sequence>MTYQNLMKDADVRGIEVYEVTFRGKLKGLYQDKIIWLDKSLSVMEKHCILAEEIGHYETTTGDILDQTDIRNRKQELKARQWAYQRIIPLPAIVQAYHSGAKDRYEIAEFLNVTEEFLQVAVDRYKDQFGLLSTIDNYIVYLDPLRGVKVHL</sequence>
<dbReference type="Proteomes" id="UP000596857">
    <property type="component" value="Unassembled WGS sequence"/>
</dbReference>
<feature type="domain" description="IrrE N-terminal-like" evidence="1">
    <location>
        <begin position="22"/>
        <end position="120"/>
    </location>
</feature>
<evidence type="ECO:0000313" key="2">
    <source>
        <dbReference type="EMBL" id="NOU83839.1"/>
    </source>
</evidence>
<organism evidence="2 3">
    <name type="scientific">Paenibacillus phytohabitans</name>
    <dbReference type="NCBI Taxonomy" id="2654978"/>
    <lineage>
        <taxon>Bacteria</taxon>
        <taxon>Bacillati</taxon>
        <taxon>Bacillota</taxon>
        <taxon>Bacilli</taxon>
        <taxon>Bacillales</taxon>
        <taxon>Paenibacillaceae</taxon>
        <taxon>Paenibacillus</taxon>
    </lineage>
</organism>
<dbReference type="EMBL" id="WHOB01000097">
    <property type="protein sequence ID" value="NOU83839.1"/>
    <property type="molecule type" value="Genomic_DNA"/>
</dbReference>
<keyword evidence="3" id="KW-1185">Reference proteome</keyword>
<dbReference type="RefSeq" id="WP_171720888.1">
    <property type="nucleotide sequence ID" value="NZ_WHOB01000097.1"/>
</dbReference>
<evidence type="ECO:0000259" key="1">
    <source>
        <dbReference type="Pfam" id="PF06114"/>
    </source>
</evidence>
<evidence type="ECO:0000313" key="3">
    <source>
        <dbReference type="Proteomes" id="UP000596857"/>
    </source>
</evidence>
<dbReference type="Pfam" id="PF06114">
    <property type="entry name" value="Peptidase_M78"/>
    <property type="match status" value="1"/>
</dbReference>
<name>A0ABX1YW56_9BACL</name>
<reference evidence="2 3" key="1">
    <citation type="submission" date="2019-10" db="EMBL/GenBank/DDBJ databases">
        <title>Description of Paenibacillus terricola sp. nov.</title>
        <authorList>
            <person name="Carlier A."/>
            <person name="Qi S."/>
        </authorList>
    </citation>
    <scope>NUCLEOTIDE SEQUENCE [LARGE SCALE GENOMIC DNA]</scope>
    <source>
        <strain evidence="2 3">LMG 31459</strain>
    </source>
</reference>
<dbReference type="InterPro" id="IPR010359">
    <property type="entry name" value="IrrE_HExxH"/>
</dbReference>
<gene>
    <name evidence="2" type="ORF">GC101_33845</name>
</gene>
<proteinExistence type="predicted"/>
<protein>
    <submittedName>
        <fullName evidence="2">ImmA/IrrE family metallo-endopeptidase</fullName>
    </submittedName>
</protein>